<evidence type="ECO:0000256" key="12">
    <source>
        <dbReference type="RuleBase" id="RU000461"/>
    </source>
</evidence>
<evidence type="ECO:0000313" key="14">
    <source>
        <dbReference type="EMBL" id="CAL1395949.1"/>
    </source>
</evidence>
<dbReference type="SUPFAM" id="SSF48264">
    <property type="entry name" value="Cytochrome P450"/>
    <property type="match status" value="1"/>
</dbReference>
<evidence type="ECO:0000256" key="10">
    <source>
        <dbReference type="ARBA" id="ARBA00023136"/>
    </source>
</evidence>
<sequence length="511" mass="57111">MEGIMAIYFLPATIVLLTLITSVFLLISSTSKRRRSKSPPSPPSLPFIGHLHLLKEPIHRTLQTLSNKYGPIFSLTLGVRRAIVVSSPALAEECLNKNGAVFADRPHGLLGWKIIGYNCTALGHTPYGAHWRNLRRLSTVELLSTARLNSFLHVRQDEVKRLVNGLVGEGSGFSEVDMRSRLMGLSMNIVMRMVAGKRYFGEAGHDEEGERFKKLIREAFDLSGTTNPVDFLPVLRLVDFSGLEGRMWAAHKGTDEFFQRLIEENRSSYGEREGSNEKTMIDTMLNLQEAEPQVYTDEIIKGQIMTMILAGTDTSAGTIEWAISLLLNHPEILNKARAELDIVIGHNQLVQESDYTKLSYLQGIINETLRLYPPGPLLMPHQSLEDCIIGGYPIPKQTMLFVNAWAIHRDPLIWEDPARFWPERHIIGVESDGYKFLPFGVGRRSCPGSGLANRVVSSALGALIQCFEWKRNGEGLLDMKEGLGIVMPKAEPLKALCKPRECMTNIFMAGD</sequence>
<evidence type="ECO:0000313" key="15">
    <source>
        <dbReference type="Proteomes" id="UP001497516"/>
    </source>
</evidence>
<comment type="similarity">
    <text evidence="2 12">Belongs to the cytochrome P450 family.</text>
</comment>
<keyword evidence="4 13" id="KW-0812">Transmembrane</keyword>
<gene>
    <name evidence="14" type="ORF">LTRI10_LOCUS36344</name>
</gene>
<evidence type="ECO:0008006" key="16">
    <source>
        <dbReference type="Google" id="ProtNLM"/>
    </source>
</evidence>
<keyword evidence="8 11" id="KW-0408">Iron</keyword>
<dbReference type="Proteomes" id="UP001497516">
    <property type="component" value="Chromosome 6"/>
</dbReference>
<dbReference type="CDD" id="cd20653">
    <property type="entry name" value="CYP81"/>
    <property type="match status" value="1"/>
</dbReference>
<dbReference type="GO" id="GO:0016705">
    <property type="term" value="F:oxidoreductase activity, acting on paired donors, with incorporation or reduction of molecular oxygen"/>
    <property type="evidence" value="ECO:0007669"/>
    <property type="project" value="InterPro"/>
</dbReference>
<feature type="transmembrane region" description="Helical" evidence="13">
    <location>
        <begin position="6"/>
        <end position="27"/>
    </location>
</feature>
<keyword evidence="6 13" id="KW-1133">Transmembrane helix</keyword>
<protein>
    <recommendedName>
        <fullName evidence="16">Cytochrome P450</fullName>
    </recommendedName>
</protein>
<reference evidence="14 15" key="1">
    <citation type="submission" date="2024-04" db="EMBL/GenBank/DDBJ databases">
        <authorList>
            <person name="Fracassetti M."/>
        </authorList>
    </citation>
    <scope>NUCLEOTIDE SEQUENCE [LARGE SCALE GENOMIC DNA]</scope>
</reference>
<accession>A0AAV2FD65</accession>
<evidence type="ECO:0000256" key="3">
    <source>
        <dbReference type="ARBA" id="ARBA00022617"/>
    </source>
</evidence>
<dbReference type="PANTHER" id="PTHR47947:SF62">
    <property type="entry name" value="CYTOCHROME P450, FAMILY 81, SUBFAMILY D, POLYPEPTIDE 5"/>
    <property type="match status" value="1"/>
</dbReference>
<dbReference type="InterPro" id="IPR001128">
    <property type="entry name" value="Cyt_P450"/>
</dbReference>
<dbReference type="PANTHER" id="PTHR47947">
    <property type="entry name" value="CYTOCHROME P450 82C3-RELATED"/>
    <property type="match status" value="1"/>
</dbReference>
<keyword evidence="10 13" id="KW-0472">Membrane</keyword>
<comment type="cofactor">
    <cofactor evidence="11">
        <name>heme</name>
        <dbReference type="ChEBI" id="CHEBI:30413"/>
    </cofactor>
</comment>
<evidence type="ECO:0000256" key="2">
    <source>
        <dbReference type="ARBA" id="ARBA00010617"/>
    </source>
</evidence>
<dbReference type="AlphaFoldDB" id="A0AAV2FD65"/>
<keyword evidence="7 12" id="KW-0560">Oxidoreductase</keyword>
<proteinExistence type="inferred from homology"/>
<evidence type="ECO:0000256" key="13">
    <source>
        <dbReference type="SAM" id="Phobius"/>
    </source>
</evidence>
<keyword evidence="3 11" id="KW-0349">Heme</keyword>
<evidence type="ECO:0000256" key="6">
    <source>
        <dbReference type="ARBA" id="ARBA00022989"/>
    </source>
</evidence>
<dbReference type="EMBL" id="OZ034819">
    <property type="protein sequence ID" value="CAL1395949.1"/>
    <property type="molecule type" value="Genomic_DNA"/>
</dbReference>
<comment type="subcellular location">
    <subcellularLocation>
        <location evidence="1">Membrane</location>
        <topology evidence="1">Single-pass membrane protein</topology>
    </subcellularLocation>
</comment>
<dbReference type="FunFam" id="1.10.630.10:FF:000023">
    <property type="entry name" value="Cytochrome P450 family protein"/>
    <property type="match status" value="1"/>
</dbReference>
<dbReference type="GO" id="GO:0005506">
    <property type="term" value="F:iron ion binding"/>
    <property type="evidence" value="ECO:0007669"/>
    <property type="project" value="InterPro"/>
</dbReference>
<organism evidence="14 15">
    <name type="scientific">Linum trigynum</name>
    <dbReference type="NCBI Taxonomy" id="586398"/>
    <lineage>
        <taxon>Eukaryota</taxon>
        <taxon>Viridiplantae</taxon>
        <taxon>Streptophyta</taxon>
        <taxon>Embryophyta</taxon>
        <taxon>Tracheophyta</taxon>
        <taxon>Spermatophyta</taxon>
        <taxon>Magnoliopsida</taxon>
        <taxon>eudicotyledons</taxon>
        <taxon>Gunneridae</taxon>
        <taxon>Pentapetalae</taxon>
        <taxon>rosids</taxon>
        <taxon>fabids</taxon>
        <taxon>Malpighiales</taxon>
        <taxon>Linaceae</taxon>
        <taxon>Linum</taxon>
    </lineage>
</organism>
<dbReference type="InterPro" id="IPR002401">
    <property type="entry name" value="Cyt_P450_E_grp-I"/>
</dbReference>
<dbReference type="PRINTS" id="PR00463">
    <property type="entry name" value="EP450I"/>
</dbReference>
<dbReference type="Pfam" id="PF00067">
    <property type="entry name" value="p450"/>
    <property type="match status" value="1"/>
</dbReference>
<evidence type="ECO:0000256" key="8">
    <source>
        <dbReference type="ARBA" id="ARBA00023004"/>
    </source>
</evidence>
<dbReference type="GO" id="GO:0020037">
    <property type="term" value="F:heme binding"/>
    <property type="evidence" value="ECO:0007669"/>
    <property type="project" value="InterPro"/>
</dbReference>
<dbReference type="InterPro" id="IPR017972">
    <property type="entry name" value="Cyt_P450_CS"/>
</dbReference>
<feature type="binding site" description="axial binding residue" evidence="11">
    <location>
        <position position="446"/>
    </location>
    <ligand>
        <name>heme</name>
        <dbReference type="ChEBI" id="CHEBI:30413"/>
    </ligand>
    <ligandPart>
        <name>Fe</name>
        <dbReference type="ChEBI" id="CHEBI:18248"/>
    </ligandPart>
</feature>
<dbReference type="InterPro" id="IPR050651">
    <property type="entry name" value="Plant_Cytochrome_P450_Monoox"/>
</dbReference>
<evidence type="ECO:0000256" key="1">
    <source>
        <dbReference type="ARBA" id="ARBA00004167"/>
    </source>
</evidence>
<dbReference type="PRINTS" id="PR00385">
    <property type="entry name" value="P450"/>
</dbReference>
<keyword evidence="9 12" id="KW-0503">Monooxygenase</keyword>
<dbReference type="GO" id="GO:0016020">
    <property type="term" value="C:membrane"/>
    <property type="evidence" value="ECO:0007669"/>
    <property type="project" value="UniProtKB-SubCell"/>
</dbReference>
<dbReference type="GO" id="GO:0004497">
    <property type="term" value="F:monooxygenase activity"/>
    <property type="evidence" value="ECO:0007669"/>
    <property type="project" value="UniProtKB-KW"/>
</dbReference>
<keyword evidence="5 11" id="KW-0479">Metal-binding</keyword>
<keyword evidence="15" id="KW-1185">Reference proteome</keyword>
<evidence type="ECO:0000256" key="7">
    <source>
        <dbReference type="ARBA" id="ARBA00023002"/>
    </source>
</evidence>
<dbReference type="PROSITE" id="PS00086">
    <property type="entry name" value="CYTOCHROME_P450"/>
    <property type="match status" value="1"/>
</dbReference>
<name>A0AAV2FD65_9ROSI</name>
<evidence type="ECO:0000256" key="5">
    <source>
        <dbReference type="ARBA" id="ARBA00022723"/>
    </source>
</evidence>
<evidence type="ECO:0000256" key="9">
    <source>
        <dbReference type="ARBA" id="ARBA00023033"/>
    </source>
</evidence>
<evidence type="ECO:0000256" key="4">
    <source>
        <dbReference type="ARBA" id="ARBA00022692"/>
    </source>
</evidence>
<evidence type="ECO:0000256" key="11">
    <source>
        <dbReference type="PIRSR" id="PIRSR602401-1"/>
    </source>
</evidence>
<dbReference type="InterPro" id="IPR036396">
    <property type="entry name" value="Cyt_P450_sf"/>
</dbReference>
<dbReference type="Gene3D" id="1.10.630.10">
    <property type="entry name" value="Cytochrome P450"/>
    <property type="match status" value="1"/>
</dbReference>